<dbReference type="Proteomes" id="UP000312326">
    <property type="component" value="Chromosome"/>
</dbReference>
<sequence>MKKTKFDLWIGAINLFNCLLFIASWFAIFGASFTTRMAMFYYLFAWAGVIINAIAVVQAHNLKISMIGPILGVVGNALYGFTAVLALPAVIINIISAFFIFMQHDNKKKA</sequence>
<evidence type="ECO:0000313" key="1">
    <source>
        <dbReference type="EMBL" id="QDD70509.1"/>
    </source>
</evidence>
<organism evidence="1 2">
    <name type="scientific">Lactobacillus amylovorus</name>
    <dbReference type="NCBI Taxonomy" id="1604"/>
    <lineage>
        <taxon>Bacteria</taxon>
        <taxon>Bacillati</taxon>
        <taxon>Bacillota</taxon>
        <taxon>Bacilli</taxon>
        <taxon>Lactobacillales</taxon>
        <taxon>Lactobacillaceae</taxon>
        <taxon>Lactobacillus</taxon>
    </lineage>
</organism>
<dbReference type="GeneID" id="66523714"/>
<proteinExistence type="predicted"/>
<protein>
    <submittedName>
        <fullName evidence="1">Transporter</fullName>
    </submittedName>
</protein>
<dbReference type="EMBL" id="CP029754">
    <property type="protein sequence ID" value="QDD70509.1"/>
    <property type="molecule type" value="Genomic_DNA"/>
</dbReference>
<dbReference type="RefSeq" id="WP_013437736.1">
    <property type="nucleotide sequence ID" value="NZ_CP029754.1"/>
</dbReference>
<dbReference type="AlphaFoldDB" id="A0A5B8EDK1"/>
<accession>A0A5B8EDK1</accession>
<name>A0A5B8EDK1_LACAM</name>
<evidence type="ECO:0000313" key="2">
    <source>
        <dbReference type="Proteomes" id="UP000312326"/>
    </source>
</evidence>
<dbReference type="OMA" id="FYLFAWI"/>
<gene>
    <name evidence="1" type="ORF">DM298_06280</name>
</gene>
<reference evidence="1 2" key="1">
    <citation type="submission" date="2018-06" db="EMBL/GenBank/DDBJ databases">
        <title>Complete genome sequnece of Lactobacillus amylovorus PMRA3.</title>
        <authorList>
            <person name="Nam Y.-D."/>
            <person name="Chung W.-H."/>
            <person name="Park Y.S."/>
            <person name="Kang J."/>
        </authorList>
    </citation>
    <scope>NUCLEOTIDE SEQUENCE [LARGE SCALE GENOMIC DNA]</scope>
    <source>
        <strain evidence="1 2">PMRA3</strain>
    </source>
</reference>